<keyword evidence="5" id="KW-1185">Reference proteome</keyword>
<dbReference type="InterPro" id="IPR036291">
    <property type="entry name" value="NAD(P)-bd_dom_sf"/>
</dbReference>
<evidence type="ECO:0000313" key="5">
    <source>
        <dbReference type="Proteomes" id="UP000235786"/>
    </source>
</evidence>
<sequence length="348" mass="38015">MAKIVASKDMPPFPENFRPIFFNNQFRVKIPLPSERKFPSLNGKIAIVTGANSGLGFESSKQLLGLGLSHLVMAVRSSEKGKDAAAKLRLTSSTATIDVWPLDMESYDSIQAFVRKCNAELPRIDFTILNAGIGPIAFRKSPSTGHESATQVNYLSTVLLAVLLLPVLKAKSTPDGPPRLTVVTSVLGHLAKFRNSDQRPLLSSFDDIKTTPWDPREAYSVSKLLGQLFLIELSERVNPNDVVINMVEPGAIKGTGLSRDVSGVMLIALKLFHGIAGRPVERGAATFVDALLGHGKEAHGCFLMNCEIAPLATLYHSPDGKRLIKQLWEETMKELSFAHLEEIISSMK</sequence>
<dbReference type="STRING" id="1149755.A0A2J6RVZ6"/>
<dbReference type="Gene3D" id="3.40.50.720">
    <property type="entry name" value="NAD(P)-binding Rossmann-like Domain"/>
    <property type="match status" value="1"/>
</dbReference>
<accession>A0A2J6RVZ6</accession>
<protein>
    <submittedName>
        <fullName evidence="4">NAD(P)-binding protein</fullName>
    </submittedName>
</protein>
<dbReference type="InterPro" id="IPR002347">
    <property type="entry name" value="SDR_fam"/>
</dbReference>
<dbReference type="SUPFAM" id="SSF51735">
    <property type="entry name" value="NAD(P)-binding Rossmann-fold domains"/>
    <property type="match status" value="1"/>
</dbReference>
<evidence type="ECO:0000256" key="1">
    <source>
        <dbReference type="ARBA" id="ARBA00006484"/>
    </source>
</evidence>
<name>A0A2J6RVZ6_HYAVF</name>
<evidence type="ECO:0000313" key="4">
    <source>
        <dbReference type="EMBL" id="PMD42689.1"/>
    </source>
</evidence>
<dbReference type="Proteomes" id="UP000235786">
    <property type="component" value="Unassembled WGS sequence"/>
</dbReference>
<dbReference type="AlphaFoldDB" id="A0A2J6RVZ6"/>
<proteinExistence type="inferred from homology"/>
<reference evidence="4 5" key="1">
    <citation type="submission" date="2016-04" db="EMBL/GenBank/DDBJ databases">
        <title>A degradative enzymes factory behind the ericoid mycorrhizal symbiosis.</title>
        <authorList>
            <consortium name="DOE Joint Genome Institute"/>
            <person name="Martino E."/>
            <person name="Morin E."/>
            <person name="Grelet G."/>
            <person name="Kuo A."/>
            <person name="Kohler A."/>
            <person name="Daghino S."/>
            <person name="Barry K."/>
            <person name="Choi C."/>
            <person name="Cichocki N."/>
            <person name="Clum A."/>
            <person name="Copeland A."/>
            <person name="Hainaut M."/>
            <person name="Haridas S."/>
            <person name="Labutti K."/>
            <person name="Lindquist E."/>
            <person name="Lipzen A."/>
            <person name="Khouja H.-R."/>
            <person name="Murat C."/>
            <person name="Ohm R."/>
            <person name="Olson A."/>
            <person name="Spatafora J."/>
            <person name="Veneault-Fourrey C."/>
            <person name="Henrissat B."/>
            <person name="Grigoriev I."/>
            <person name="Martin F."/>
            <person name="Perotto S."/>
        </authorList>
    </citation>
    <scope>NUCLEOTIDE SEQUENCE [LARGE SCALE GENOMIC DNA]</scope>
    <source>
        <strain evidence="4 5">F</strain>
    </source>
</reference>
<gene>
    <name evidence="4" type="ORF">L207DRAFT_457165</name>
</gene>
<dbReference type="PRINTS" id="PR00081">
    <property type="entry name" value="GDHRDH"/>
</dbReference>
<keyword evidence="2" id="KW-0521">NADP</keyword>
<comment type="similarity">
    <text evidence="1">Belongs to the short-chain dehydrogenases/reductases (SDR) family.</text>
</comment>
<dbReference type="OrthoDB" id="542013at2759"/>
<organism evidence="4 5">
    <name type="scientific">Hyaloscypha variabilis (strain UAMH 11265 / GT02V1 / F)</name>
    <name type="common">Meliniomyces variabilis</name>
    <dbReference type="NCBI Taxonomy" id="1149755"/>
    <lineage>
        <taxon>Eukaryota</taxon>
        <taxon>Fungi</taxon>
        <taxon>Dikarya</taxon>
        <taxon>Ascomycota</taxon>
        <taxon>Pezizomycotina</taxon>
        <taxon>Leotiomycetes</taxon>
        <taxon>Helotiales</taxon>
        <taxon>Hyaloscyphaceae</taxon>
        <taxon>Hyaloscypha</taxon>
        <taxon>Hyaloscypha variabilis</taxon>
    </lineage>
</organism>
<evidence type="ECO:0000256" key="3">
    <source>
        <dbReference type="ARBA" id="ARBA00023002"/>
    </source>
</evidence>
<keyword evidence="3" id="KW-0560">Oxidoreductase</keyword>
<dbReference type="PANTHER" id="PTHR24320">
    <property type="entry name" value="RETINOL DEHYDROGENASE"/>
    <property type="match status" value="1"/>
</dbReference>
<dbReference type="GO" id="GO:0016491">
    <property type="term" value="F:oxidoreductase activity"/>
    <property type="evidence" value="ECO:0007669"/>
    <property type="project" value="UniProtKB-KW"/>
</dbReference>
<dbReference type="Pfam" id="PF00106">
    <property type="entry name" value="adh_short"/>
    <property type="match status" value="1"/>
</dbReference>
<dbReference type="PANTHER" id="PTHR24320:SF252">
    <property type="entry name" value="DEHYDROGENASE_REDUCTASE FAMILY PROTEIN, PUTATIVE (AFU_ORTHOLOGUE AFUA_3G08550)-RELATED"/>
    <property type="match status" value="1"/>
</dbReference>
<evidence type="ECO:0000256" key="2">
    <source>
        <dbReference type="ARBA" id="ARBA00022857"/>
    </source>
</evidence>
<dbReference type="EMBL" id="KZ613943">
    <property type="protein sequence ID" value="PMD42689.1"/>
    <property type="molecule type" value="Genomic_DNA"/>
</dbReference>